<dbReference type="SMART" id="SM00220">
    <property type="entry name" value="S_TKc"/>
    <property type="match status" value="1"/>
</dbReference>
<dbReference type="SMART" id="SM00326">
    <property type="entry name" value="SH3"/>
    <property type="match status" value="1"/>
</dbReference>
<dbReference type="PANTHER" id="PTHR44329:SF30">
    <property type="entry name" value="MITOGEN-ACTIVATED PROTEIN KINASE KINASE KINASE 21"/>
    <property type="match status" value="1"/>
</dbReference>
<dbReference type="Pfam" id="PF14604">
    <property type="entry name" value="SH3_9"/>
    <property type="match status" value="1"/>
</dbReference>
<dbReference type="PROSITE" id="PS50002">
    <property type="entry name" value="SH3"/>
    <property type="match status" value="1"/>
</dbReference>
<dbReference type="Pfam" id="PF00069">
    <property type="entry name" value="Pkinase"/>
    <property type="match status" value="1"/>
</dbReference>
<keyword evidence="4 9" id="KW-0728">SH3 domain</keyword>
<evidence type="ECO:0000256" key="3">
    <source>
        <dbReference type="ARBA" id="ARBA00012406"/>
    </source>
</evidence>
<evidence type="ECO:0000256" key="7">
    <source>
        <dbReference type="ARBA" id="ARBA00047559"/>
    </source>
</evidence>
<evidence type="ECO:0000256" key="2">
    <source>
        <dbReference type="ARBA" id="ARBA00006529"/>
    </source>
</evidence>
<feature type="domain" description="SH3" evidence="12">
    <location>
        <begin position="19"/>
        <end position="83"/>
    </location>
</feature>
<keyword evidence="11" id="KW-0418">Kinase</keyword>
<comment type="catalytic activity">
    <reaction evidence="8">
        <text>L-seryl-[protein] + ATP = O-phospho-L-seryl-[protein] + ADP + H(+)</text>
        <dbReference type="Rhea" id="RHEA:17989"/>
        <dbReference type="Rhea" id="RHEA-COMP:9863"/>
        <dbReference type="Rhea" id="RHEA-COMP:11604"/>
        <dbReference type="ChEBI" id="CHEBI:15378"/>
        <dbReference type="ChEBI" id="CHEBI:29999"/>
        <dbReference type="ChEBI" id="CHEBI:30616"/>
        <dbReference type="ChEBI" id="CHEBI:83421"/>
        <dbReference type="ChEBI" id="CHEBI:456216"/>
        <dbReference type="EC" id="2.7.11.25"/>
    </reaction>
</comment>
<dbReference type="FunFam" id="2.30.30.40:FF:000169">
    <property type="entry name" value="Mitogen-activated protein kinase kinase kinase"/>
    <property type="match status" value="1"/>
</dbReference>
<dbReference type="InterPro" id="IPR036028">
    <property type="entry name" value="SH3-like_dom_sf"/>
</dbReference>
<name>A0A8C0QPP9_CHEAB</name>
<comment type="catalytic activity">
    <reaction evidence="7">
        <text>L-threonyl-[protein] + ATP = O-phospho-L-threonyl-[protein] + ADP + H(+)</text>
        <dbReference type="Rhea" id="RHEA:46608"/>
        <dbReference type="Rhea" id="RHEA-COMP:11060"/>
        <dbReference type="Rhea" id="RHEA-COMP:11605"/>
        <dbReference type="ChEBI" id="CHEBI:15378"/>
        <dbReference type="ChEBI" id="CHEBI:30013"/>
        <dbReference type="ChEBI" id="CHEBI:30616"/>
        <dbReference type="ChEBI" id="CHEBI:61977"/>
        <dbReference type="ChEBI" id="CHEBI:456216"/>
        <dbReference type="EC" id="2.7.11.25"/>
    </reaction>
</comment>
<dbReference type="GO" id="GO:0004706">
    <property type="term" value="F:JUN kinase kinase kinase activity"/>
    <property type="evidence" value="ECO:0007669"/>
    <property type="project" value="TreeGrafter"/>
</dbReference>
<dbReference type="Ensembl" id="ENSCABT00000030036.1">
    <property type="protein sequence ID" value="ENSCABP00000027428.1"/>
    <property type="gene ID" value="ENSCABG00000020151.1"/>
</dbReference>
<dbReference type="InterPro" id="IPR051681">
    <property type="entry name" value="Ser/Thr_Kinases-Pseudokinases"/>
</dbReference>
<comment type="similarity">
    <text evidence="2">Belongs to the protein kinase superfamily. STE Ser/Thr protein kinase family. MAP kinase kinase kinase subfamily.</text>
</comment>
<keyword evidence="5 10" id="KW-0547">Nucleotide-binding</keyword>
<comment type="cofactor">
    <cofactor evidence="1">
        <name>Mg(2+)</name>
        <dbReference type="ChEBI" id="CHEBI:18420"/>
    </cofactor>
</comment>
<dbReference type="AlphaFoldDB" id="A0A8C0QPP9"/>
<evidence type="ECO:0000256" key="9">
    <source>
        <dbReference type="PROSITE-ProRule" id="PRU00192"/>
    </source>
</evidence>
<reference evidence="14" key="1">
    <citation type="submission" date="2025-08" db="UniProtKB">
        <authorList>
            <consortium name="Ensembl"/>
        </authorList>
    </citation>
    <scope>IDENTIFICATION</scope>
</reference>
<evidence type="ECO:0000256" key="8">
    <source>
        <dbReference type="ARBA" id="ARBA00048329"/>
    </source>
</evidence>
<evidence type="ECO:0000313" key="15">
    <source>
        <dbReference type="Proteomes" id="UP000694404"/>
    </source>
</evidence>
<dbReference type="EC" id="2.7.11.25" evidence="3"/>
<dbReference type="GO" id="GO:0005524">
    <property type="term" value="F:ATP binding"/>
    <property type="evidence" value="ECO:0007669"/>
    <property type="project" value="UniProtKB-UniRule"/>
</dbReference>
<dbReference type="PANTHER" id="PTHR44329">
    <property type="entry name" value="SERINE/THREONINE-PROTEIN KINASE TNNI3K-RELATED"/>
    <property type="match status" value="1"/>
</dbReference>
<dbReference type="GeneTree" id="ENSGT00940000159629"/>
<feature type="domain" description="Protein kinase" evidence="13">
    <location>
        <begin position="96"/>
        <end position="287"/>
    </location>
</feature>
<feature type="binding site" evidence="10">
    <location>
        <position position="123"/>
    </location>
    <ligand>
        <name>ATP</name>
        <dbReference type="ChEBI" id="CHEBI:30616"/>
    </ligand>
</feature>
<keyword evidence="11" id="KW-0808">Transferase</keyword>
<dbReference type="SUPFAM" id="SSF56112">
    <property type="entry name" value="Protein kinase-like (PK-like)"/>
    <property type="match status" value="1"/>
</dbReference>
<keyword evidence="15" id="KW-1185">Reference proteome</keyword>
<dbReference type="FunFam" id="3.30.200.20:FF:000085">
    <property type="entry name" value="Mitogen-activated protein kinase kinase kinase"/>
    <property type="match status" value="1"/>
</dbReference>
<organism evidence="14 15">
    <name type="scientific">Chelonoidis abingdonii</name>
    <name type="common">Abingdon island giant tortoise</name>
    <name type="synonym">Testudo abingdonii</name>
    <dbReference type="NCBI Taxonomy" id="106734"/>
    <lineage>
        <taxon>Eukaryota</taxon>
        <taxon>Metazoa</taxon>
        <taxon>Chordata</taxon>
        <taxon>Craniata</taxon>
        <taxon>Vertebrata</taxon>
        <taxon>Euteleostomi</taxon>
        <taxon>Archelosauria</taxon>
        <taxon>Testudinata</taxon>
        <taxon>Testudines</taxon>
        <taxon>Cryptodira</taxon>
        <taxon>Durocryptodira</taxon>
        <taxon>Testudinoidea</taxon>
        <taxon>Testudinidae</taxon>
        <taxon>Chelonoidis</taxon>
    </lineage>
</organism>
<dbReference type="InterPro" id="IPR017441">
    <property type="entry name" value="Protein_kinase_ATP_BS"/>
</dbReference>
<dbReference type="PROSITE" id="PS00108">
    <property type="entry name" value="PROTEIN_KINASE_ST"/>
    <property type="match status" value="1"/>
</dbReference>
<evidence type="ECO:0000259" key="13">
    <source>
        <dbReference type="PROSITE" id="PS50011"/>
    </source>
</evidence>
<dbReference type="InterPro" id="IPR000719">
    <property type="entry name" value="Prot_kinase_dom"/>
</dbReference>
<dbReference type="InterPro" id="IPR011009">
    <property type="entry name" value="Kinase-like_dom_sf"/>
</dbReference>
<dbReference type="InterPro" id="IPR001452">
    <property type="entry name" value="SH3_domain"/>
</dbReference>
<evidence type="ECO:0000313" key="14">
    <source>
        <dbReference type="Ensembl" id="ENSCABP00000027428.1"/>
    </source>
</evidence>
<dbReference type="Gene3D" id="3.30.200.20">
    <property type="entry name" value="Phosphorylase Kinase, domain 1"/>
    <property type="match status" value="1"/>
</dbReference>
<dbReference type="Gene3D" id="2.30.30.40">
    <property type="entry name" value="SH3 Domains"/>
    <property type="match status" value="1"/>
</dbReference>
<dbReference type="SUPFAM" id="SSF50044">
    <property type="entry name" value="SH3-domain"/>
    <property type="match status" value="1"/>
</dbReference>
<evidence type="ECO:0000256" key="6">
    <source>
        <dbReference type="ARBA" id="ARBA00022840"/>
    </source>
</evidence>
<dbReference type="PROSITE" id="PS50011">
    <property type="entry name" value="PROTEIN_KINASE_DOM"/>
    <property type="match status" value="1"/>
</dbReference>
<evidence type="ECO:0000256" key="1">
    <source>
        <dbReference type="ARBA" id="ARBA00001946"/>
    </source>
</evidence>
<dbReference type="PRINTS" id="PR00452">
    <property type="entry name" value="SH3DOMAIN"/>
</dbReference>
<evidence type="ECO:0000259" key="12">
    <source>
        <dbReference type="PROSITE" id="PS50002"/>
    </source>
</evidence>
<dbReference type="Gene3D" id="1.10.510.10">
    <property type="entry name" value="Transferase(Phosphotransferase) domain 1"/>
    <property type="match status" value="1"/>
</dbReference>
<dbReference type="Proteomes" id="UP000694404">
    <property type="component" value="Unplaced"/>
</dbReference>
<evidence type="ECO:0000256" key="10">
    <source>
        <dbReference type="PROSITE-ProRule" id="PRU10141"/>
    </source>
</evidence>
<evidence type="ECO:0000256" key="4">
    <source>
        <dbReference type="ARBA" id="ARBA00022443"/>
    </source>
</evidence>
<dbReference type="InterPro" id="IPR008271">
    <property type="entry name" value="Ser/Thr_kinase_AS"/>
</dbReference>
<evidence type="ECO:0000256" key="11">
    <source>
        <dbReference type="RuleBase" id="RU000304"/>
    </source>
</evidence>
<sequence>DAAAEAAAARGCSAGGSGPSCPLWTALYDYEANGEDELSLRRGDVVEVLSKDAAVSGDDGWWAGKIRHRLGIFPANYVTYQPDQPGSLAQIDFQHLELQEIIGVGGFGKVYRATWRGQEVAVKAARQDPDEDIMATAESVRQEAKLFSMLKHPNIIELHGVCLREPNLCLVMEFARGATTCGGSRWGRRVPPHILVNWAVQIARGMLYLHEEAIVPILHRDLKSSNILLLQKIEHDDICNKTLKITDFGLAREWHRTTKMSAAGTYAWMAPEVIKSSVFSKGSDIWR</sequence>
<keyword evidence="11" id="KW-0723">Serine/threonine-protein kinase</keyword>
<accession>A0A8C0QPP9</accession>
<reference evidence="14" key="2">
    <citation type="submission" date="2025-09" db="UniProtKB">
        <authorList>
            <consortium name="Ensembl"/>
        </authorList>
    </citation>
    <scope>IDENTIFICATION</scope>
</reference>
<proteinExistence type="inferred from homology"/>
<protein>
    <recommendedName>
        <fullName evidence="3">mitogen-activated protein kinase kinase kinase</fullName>
        <ecNumber evidence="3">2.7.11.25</ecNumber>
    </recommendedName>
</protein>
<dbReference type="PROSITE" id="PS00107">
    <property type="entry name" value="PROTEIN_KINASE_ATP"/>
    <property type="match status" value="1"/>
</dbReference>
<evidence type="ECO:0000256" key="5">
    <source>
        <dbReference type="ARBA" id="ARBA00022741"/>
    </source>
</evidence>
<dbReference type="OMA" id="CDVHSWA"/>
<dbReference type="CDD" id="cd12058">
    <property type="entry name" value="SH3_MLK4"/>
    <property type="match status" value="1"/>
</dbReference>
<keyword evidence="6 10" id="KW-0067">ATP-binding</keyword>